<dbReference type="AlphaFoldDB" id="I4AKL1"/>
<keyword evidence="3" id="KW-1185">Reference proteome</keyword>
<dbReference type="EMBL" id="CP003345">
    <property type="protein sequence ID" value="AFM04496.1"/>
    <property type="molecule type" value="Genomic_DNA"/>
</dbReference>
<dbReference type="PROSITE" id="PS50943">
    <property type="entry name" value="HTH_CROC1"/>
    <property type="match status" value="1"/>
</dbReference>
<dbReference type="HOGENOM" id="CLU_701605_0_0_10"/>
<dbReference type="Proteomes" id="UP000006054">
    <property type="component" value="Chromosome"/>
</dbReference>
<dbReference type="InterPro" id="IPR001387">
    <property type="entry name" value="Cro/C1-type_HTH"/>
</dbReference>
<dbReference type="InterPro" id="IPR010982">
    <property type="entry name" value="Lambda_DNA-bd_dom_sf"/>
</dbReference>
<dbReference type="SUPFAM" id="SSF47413">
    <property type="entry name" value="lambda repressor-like DNA-binding domains"/>
    <property type="match status" value="1"/>
</dbReference>
<accession>I4AKL1</accession>
<name>I4AKL1_BERLS</name>
<proteinExistence type="predicted"/>
<protein>
    <recommendedName>
        <fullName evidence="1">HTH cro/C1-type domain-containing protein</fullName>
    </recommendedName>
</protein>
<dbReference type="PATRIC" id="fig|880071.3.peg.2102"/>
<sequence length="397" mass="46657">MNDRKSFIRELYSYLNDDPPTLKELYELKIGELGLSQSQVENILNIDKKTLQSILNQDAKRVDFTNLIKLGAFLGLGFDETLKLFTASMAVEQISDIEKSRRAIFIAENFDVKALKKMKFLKSVNDFEHIEEKIKTFFQLDSIYDYEKDVGTAFSRTKRTYNNKMLDFWVKSAYSYLQEVDNPNEYNRNNLKELIPKIKSYSRDTENGLKIVVKALYAIGITVIFQPYITGTQIRGATFFINKKTPCIVITDLNKKYATLWFALLHELYHVLFELDKVEQNVFHLTGEPNLFLMEEEQADDFARQYFLSYDKSNYIFPLIDDHFAVEQYAKQNKIHSSLIYNFFCYDMQQQGKNHYWAIYNSYLTKPENTLKGININVWNNENINEKIAETKKSFII</sequence>
<dbReference type="RefSeq" id="WP_014797943.1">
    <property type="nucleotide sequence ID" value="NC_018018.1"/>
</dbReference>
<dbReference type="eggNOG" id="COG2856">
    <property type="taxonomic scope" value="Bacteria"/>
</dbReference>
<gene>
    <name evidence="2" type="ordered locus">Fleli_2114</name>
</gene>
<feature type="domain" description="HTH cro/C1-type" evidence="1">
    <location>
        <begin position="22"/>
        <end position="85"/>
    </location>
</feature>
<dbReference type="GO" id="GO:0003677">
    <property type="term" value="F:DNA binding"/>
    <property type="evidence" value="ECO:0007669"/>
    <property type="project" value="InterPro"/>
</dbReference>
<organism evidence="2 3">
    <name type="scientific">Bernardetia litoralis (strain ATCC 23117 / DSM 6794 / NBRC 15988 / NCIMB 1366 / Fx l1 / Sio-4)</name>
    <name type="common">Flexibacter litoralis</name>
    <dbReference type="NCBI Taxonomy" id="880071"/>
    <lineage>
        <taxon>Bacteria</taxon>
        <taxon>Pseudomonadati</taxon>
        <taxon>Bacteroidota</taxon>
        <taxon>Cytophagia</taxon>
        <taxon>Cytophagales</taxon>
        <taxon>Bernardetiaceae</taxon>
        <taxon>Bernardetia</taxon>
    </lineage>
</organism>
<dbReference type="CDD" id="cd00093">
    <property type="entry name" value="HTH_XRE"/>
    <property type="match status" value="1"/>
</dbReference>
<evidence type="ECO:0000313" key="3">
    <source>
        <dbReference type="Proteomes" id="UP000006054"/>
    </source>
</evidence>
<evidence type="ECO:0000313" key="2">
    <source>
        <dbReference type="EMBL" id="AFM04496.1"/>
    </source>
</evidence>
<dbReference type="STRING" id="880071.Fleli_2114"/>
<dbReference type="KEGG" id="fli:Fleli_2114"/>
<dbReference type="OrthoDB" id="9796786at2"/>
<reference evidence="3" key="1">
    <citation type="submission" date="2012-06" db="EMBL/GenBank/DDBJ databases">
        <title>The complete genome of Flexibacter litoralis DSM 6794.</title>
        <authorList>
            <person name="Lucas S."/>
            <person name="Copeland A."/>
            <person name="Lapidus A."/>
            <person name="Glavina del Rio T."/>
            <person name="Dalin E."/>
            <person name="Tice H."/>
            <person name="Bruce D."/>
            <person name="Goodwin L."/>
            <person name="Pitluck S."/>
            <person name="Peters L."/>
            <person name="Ovchinnikova G."/>
            <person name="Lu M."/>
            <person name="Kyrpides N."/>
            <person name="Mavromatis K."/>
            <person name="Ivanova N."/>
            <person name="Brettin T."/>
            <person name="Detter J.C."/>
            <person name="Han C."/>
            <person name="Larimer F."/>
            <person name="Land M."/>
            <person name="Hauser L."/>
            <person name="Markowitz V."/>
            <person name="Cheng J.-F."/>
            <person name="Hugenholtz P."/>
            <person name="Woyke T."/>
            <person name="Wu D."/>
            <person name="Spring S."/>
            <person name="Lang E."/>
            <person name="Kopitz M."/>
            <person name="Brambilla E."/>
            <person name="Klenk H.-P."/>
            <person name="Eisen J.A."/>
        </authorList>
    </citation>
    <scope>NUCLEOTIDE SEQUENCE [LARGE SCALE GENOMIC DNA]</scope>
    <source>
        <strain evidence="3">ATCC 23117 / DSM 6794 / NBRC 15988 / NCIMB 1366 / Sio-4</strain>
    </source>
</reference>
<evidence type="ECO:0000259" key="1">
    <source>
        <dbReference type="PROSITE" id="PS50943"/>
    </source>
</evidence>